<gene>
    <name evidence="1" type="ORF">L2E82_05441</name>
</gene>
<dbReference type="EMBL" id="CM042009">
    <property type="protein sequence ID" value="KAI3791595.1"/>
    <property type="molecule type" value="Genomic_DNA"/>
</dbReference>
<proteinExistence type="predicted"/>
<keyword evidence="2" id="KW-1185">Reference proteome</keyword>
<dbReference type="Proteomes" id="UP001055811">
    <property type="component" value="Linkage Group LG01"/>
</dbReference>
<protein>
    <submittedName>
        <fullName evidence="1">Uncharacterized protein</fullName>
    </submittedName>
</protein>
<evidence type="ECO:0000313" key="1">
    <source>
        <dbReference type="EMBL" id="KAI3791595.1"/>
    </source>
</evidence>
<accession>A0ACB9H783</accession>
<evidence type="ECO:0000313" key="2">
    <source>
        <dbReference type="Proteomes" id="UP001055811"/>
    </source>
</evidence>
<comment type="caution">
    <text evidence="1">The sequence shown here is derived from an EMBL/GenBank/DDBJ whole genome shotgun (WGS) entry which is preliminary data.</text>
</comment>
<sequence>MHRWIGKILYLCKNSEFCRRVQTADSRQQAVGSSQQTDRLLLLMTSDSRQQTADSKQTDRLLLLMTSDKQTADSRQQTDRLLLLMTSDIRKKADTVSKWIQVIKK</sequence>
<reference evidence="2" key="1">
    <citation type="journal article" date="2022" name="Mol. Ecol. Resour.">
        <title>The genomes of chicory, endive, great burdock and yacon provide insights into Asteraceae palaeo-polyploidization history and plant inulin production.</title>
        <authorList>
            <person name="Fan W."/>
            <person name="Wang S."/>
            <person name="Wang H."/>
            <person name="Wang A."/>
            <person name="Jiang F."/>
            <person name="Liu H."/>
            <person name="Zhao H."/>
            <person name="Xu D."/>
            <person name="Zhang Y."/>
        </authorList>
    </citation>
    <scope>NUCLEOTIDE SEQUENCE [LARGE SCALE GENOMIC DNA]</scope>
    <source>
        <strain evidence="2">cv. Punajuju</strain>
    </source>
</reference>
<name>A0ACB9H783_CICIN</name>
<organism evidence="1 2">
    <name type="scientific">Cichorium intybus</name>
    <name type="common">Chicory</name>
    <dbReference type="NCBI Taxonomy" id="13427"/>
    <lineage>
        <taxon>Eukaryota</taxon>
        <taxon>Viridiplantae</taxon>
        <taxon>Streptophyta</taxon>
        <taxon>Embryophyta</taxon>
        <taxon>Tracheophyta</taxon>
        <taxon>Spermatophyta</taxon>
        <taxon>Magnoliopsida</taxon>
        <taxon>eudicotyledons</taxon>
        <taxon>Gunneridae</taxon>
        <taxon>Pentapetalae</taxon>
        <taxon>asterids</taxon>
        <taxon>campanulids</taxon>
        <taxon>Asterales</taxon>
        <taxon>Asteraceae</taxon>
        <taxon>Cichorioideae</taxon>
        <taxon>Cichorieae</taxon>
        <taxon>Cichoriinae</taxon>
        <taxon>Cichorium</taxon>
    </lineage>
</organism>
<reference evidence="1 2" key="2">
    <citation type="journal article" date="2022" name="Mol. Ecol. Resour.">
        <title>The genomes of chicory, endive, great burdock and yacon provide insights into Asteraceae paleo-polyploidization history and plant inulin production.</title>
        <authorList>
            <person name="Fan W."/>
            <person name="Wang S."/>
            <person name="Wang H."/>
            <person name="Wang A."/>
            <person name="Jiang F."/>
            <person name="Liu H."/>
            <person name="Zhao H."/>
            <person name="Xu D."/>
            <person name="Zhang Y."/>
        </authorList>
    </citation>
    <scope>NUCLEOTIDE SEQUENCE [LARGE SCALE GENOMIC DNA]</scope>
    <source>
        <strain evidence="2">cv. Punajuju</strain>
        <tissue evidence="1">Leaves</tissue>
    </source>
</reference>